<dbReference type="Proteomes" id="UP001153620">
    <property type="component" value="Chromosome 1"/>
</dbReference>
<proteinExistence type="predicted"/>
<dbReference type="InterPro" id="IPR012340">
    <property type="entry name" value="NA-bd_OB-fold"/>
</dbReference>
<gene>
    <name evidence="1" type="ORF">CHIRRI_LOCUS2758</name>
</gene>
<dbReference type="EMBL" id="OU895877">
    <property type="protein sequence ID" value="CAG9799800.1"/>
    <property type="molecule type" value="Genomic_DNA"/>
</dbReference>
<dbReference type="OrthoDB" id="7790762at2759"/>
<evidence type="ECO:0000313" key="1">
    <source>
        <dbReference type="EMBL" id="CAG9799800.1"/>
    </source>
</evidence>
<evidence type="ECO:0000313" key="2">
    <source>
        <dbReference type="Proteomes" id="UP001153620"/>
    </source>
</evidence>
<name>A0A9N9RMR4_9DIPT</name>
<sequence length="248" mass="29151">MSQDIENLIPTSNIVKQNDCVRVINKRKNAEFTETNIECIRVFNSINNQVQYQNNNIRQAVCLTIEDIKRSSQEQSCWKFHNISYRNVLIYGKIVIQNETSRDNRSFYTLIIDDETESIDGYLNKYNPKTQDQSDMRINAIAKGKSTLERRKETGIKLNGQYYPSESEECQSVISNLKKLQIMVEKNLKSSERKFQLGPLKQKALVYGTPIMRYDSIRLNIFDISLDDELDLVWKQNINRLYSEMYFK</sequence>
<reference evidence="1" key="2">
    <citation type="submission" date="2022-10" db="EMBL/GenBank/DDBJ databases">
        <authorList>
            <consortium name="ENA_rothamsted_submissions"/>
            <consortium name="culmorum"/>
            <person name="King R."/>
        </authorList>
    </citation>
    <scope>NUCLEOTIDE SEQUENCE</scope>
</reference>
<organism evidence="1 2">
    <name type="scientific">Chironomus riparius</name>
    <dbReference type="NCBI Taxonomy" id="315576"/>
    <lineage>
        <taxon>Eukaryota</taxon>
        <taxon>Metazoa</taxon>
        <taxon>Ecdysozoa</taxon>
        <taxon>Arthropoda</taxon>
        <taxon>Hexapoda</taxon>
        <taxon>Insecta</taxon>
        <taxon>Pterygota</taxon>
        <taxon>Neoptera</taxon>
        <taxon>Endopterygota</taxon>
        <taxon>Diptera</taxon>
        <taxon>Nematocera</taxon>
        <taxon>Chironomoidea</taxon>
        <taxon>Chironomidae</taxon>
        <taxon>Chironominae</taxon>
        <taxon>Chironomus</taxon>
    </lineage>
</organism>
<reference evidence="1" key="1">
    <citation type="submission" date="2022-01" db="EMBL/GenBank/DDBJ databases">
        <authorList>
            <person name="King R."/>
        </authorList>
    </citation>
    <scope>NUCLEOTIDE SEQUENCE</scope>
</reference>
<dbReference type="AlphaFoldDB" id="A0A9N9RMR4"/>
<protein>
    <submittedName>
        <fullName evidence="1">Uncharacterized protein</fullName>
    </submittedName>
</protein>
<dbReference type="Gene3D" id="2.40.50.140">
    <property type="entry name" value="Nucleic acid-binding proteins"/>
    <property type="match status" value="1"/>
</dbReference>
<keyword evidence="2" id="KW-1185">Reference proteome</keyword>
<accession>A0A9N9RMR4</accession>